<dbReference type="GO" id="GO:0051028">
    <property type="term" value="P:mRNA transport"/>
    <property type="evidence" value="ECO:0007669"/>
    <property type="project" value="UniProtKB-KW"/>
</dbReference>
<comment type="caution">
    <text evidence="10">The sequence shown here is derived from an EMBL/GenBank/DDBJ whole genome shotgun (WGS) entry which is preliminary data.</text>
</comment>
<keyword evidence="5" id="KW-0811">Translocation</keyword>
<keyword evidence="6" id="KW-0906">Nuclear pore complex</keyword>
<accession>A0AAE0WKN0</accession>
<keyword evidence="3" id="KW-0509">mRNA transport</keyword>
<dbReference type="Gene3D" id="1.25.10.70">
    <property type="match status" value="1"/>
</dbReference>
<dbReference type="InterPro" id="IPR041634">
    <property type="entry name" value="Nup188_C"/>
</dbReference>
<evidence type="ECO:0000256" key="6">
    <source>
        <dbReference type="ARBA" id="ARBA00023132"/>
    </source>
</evidence>
<evidence type="ECO:0000259" key="9">
    <source>
        <dbReference type="Pfam" id="PF21093"/>
    </source>
</evidence>
<dbReference type="Pfam" id="PF21094">
    <property type="entry name" value="Nup188_SH3-like"/>
    <property type="match status" value="1"/>
</dbReference>
<evidence type="ECO:0000313" key="10">
    <source>
        <dbReference type="EMBL" id="KAK3673450.1"/>
    </source>
</evidence>
<sequence length="1852" mass="201290">MATQESDYFPPLDRCLASYSPTIIPWTQAYRLLIDLPTALRSQALEQFFSTPEALQCLISPLTPFPRPTPATKGQFETRTAPIHVSQVQKGDGGWDLDQLKGDALWLSQRVQIDEEAALRIAIDEAQGRDAERVTLARETSPQALIHDNGGGVDLDQEDMRRGRVLATYLDERQSILSISTELATRHAVAKGEATKADEWLVELAKKVAAGQQQQGQQAFIKDALDAVRDCTTMLDDSTKRQAVFSQDDRKSDLFATATLLRITDLLRLILTHLHSLEALPGSEIVLAWFNLMAECAFMQGLQGTTAMPNVEPLQCLAALVSLTMVKLPLTVTKVTVLAEAAPNVQYPKLPGATPYVDDMDTVRTLNRILYRAAHDGLVVAAPAVYAWSLVAKLFRDGAERERYNRELIERQRIEETGEIGPEMPDAMVEERWGWFLSSDVEEAREDPARYWAMVAVDDMNVYSIMASLRNVITVSYGGELDYGTALIARSGLYDLIAQSLDVVDYDAPLLDALLAVLTPDSPPNDTNYFASLATKFMTSADDRLKPAILDQALARYPYELSPLMRLCTVLAAADGPYAAGRPLLVELLDHLETITVQVPEHFTSYRLENEDEGTNRMVLTEDLTLFAPRAQQSFYGERQLRFNREVDAAEHEGPRNVLLIPAGSQGIVIREERPMVLSLRHEHSGLEYLGLALASLTPGAELVPSHQGAADFDLGTAAEIISLINSLLSSAMKIQNGAEEAAHVLGRLSYALQEEKDIITIISQIFELQLQAHMSLRPAVGSSEVCVACAEFFAMLVDSSPERVWSVLTRSSLLGLGNSGVGGVPAIGAVIEAQAAAGGGASFLAACAKLYHAVFDDAVAGLVKRRASADLKSARSGSRFDSASPVGSLGGTPERTIRVVMEGFTRCMVEILQNLESLRIGADAKAVVLREVLRTWDEVLRFTHGLVEVVASQQQQQQEGRGAVVMVRNERLCAPLFAAAEVVLKAFTTTGAEVRSPVLETLVSCLEDGLALGNVDIASSQQEALISQTSCTANFLATVLRTQRCLEPRRAWMLANQLAKHISTLAAAFVTDSRWKAEMATLFEEIVISLACTDADPTALLGGLNQYTAKAFLSVVKQFDGPIKDLHAECQIWNFLTAALEGRQQWIGIFLLTGSMPRTSRFERSTATSSTTKAASKSTLLHSALDRLSEISQVIPTLAKAMLHFIATAQNLWPWATVTVRSHPDFMTKTLKWLDEIVPPTPAASSRPGAGNNEEVSASEYQAATYLCDILAVGLHAGLETGDRSVLKALVPRLGFLTRSGVGVDAYNRSLHRNLAENLGRKFGGVQLAAFARSGANKGQHGRGYFYDLELADRVLGYSALAWEGNEDVRAQGFAPEVVRANMNLSLVDAQRNLLGSWKVLATTLSEFVGFEDAVQEPLIKSVMAAVAANAKTRLDEPGCAEVLQMRADMGFVVLSKLVGIKCEKEGMKSLLTGEVVKKSEREVLREPGVWDLVRQSPVDYEVATAQEDLRYYRTLLRILFLAIRPHGLLPLPKLDGGRLVSLSAEVASVMVEIVGKTIAPGFRALCGNLHGDISMALPADFALITALLQAVLSVNGVGIAHAQLAEAVANSSLVRSALSLYSWADQLGELTMEQDPIYGETAMNTLVQLSTIPPIAEQMAMQGILLSISSTNLSNYFRKPAGKGPWDEPGRMFTIWSEGILPLCLNLLEAVGAPLAAEVSVFLNGFAEQLLRAERAFRTSGGRRQHPHSGDVTLGLVKEAYALVHIGLTLKADLARAAAEGLSAAEIPVLNYDLESVRQEVAGLARTQRSLADKIVPSNAREEGMGAEALQGPVLAEIHAVMRCFGDGVE</sequence>
<dbReference type="Pfam" id="PF18378">
    <property type="entry name" value="Nup188_C"/>
    <property type="match status" value="1"/>
</dbReference>
<evidence type="ECO:0000256" key="3">
    <source>
        <dbReference type="ARBA" id="ARBA00022816"/>
    </source>
</evidence>
<comment type="subcellular location">
    <subcellularLocation>
        <location evidence="1">Nucleus</location>
        <location evidence="1">Nuclear pore complex</location>
    </subcellularLocation>
</comment>
<evidence type="ECO:0000256" key="7">
    <source>
        <dbReference type="ARBA" id="ARBA00023242"/>
    </source>
</evidence>
<dbReference type="PANTHER" id="PTHR31431">
    <property type="entry name" value="NUCLEOPORIN NUP188 HOMOLOG"/>
    <property type="match status" value="1"/>
</dbReference>
<keyword evidence="2" id="KW-0813">Transport</keyword>
<keyword evidence="11" id="KW-1185">Reference proteome</keyword>
<evidence type="ECO:0000256" key="2">
    <source>
        <dbReference type="ARBA" id="ARBA00022448"/>
    </source>
</evidence>
<dbReference type="Proteomes" id="UP001274830">
    <property type="component" value="Unassembled WGS sequence"/>
</dbReference>
<proteinExistence type="predicted"/>
<gene>
    <name evidence="10" type="ORF">LTR78_006684</name>
</gene>
<name>A0AAE0WKN0_9PEZI</name>
<keyword evidence="4" id="KW-0653">Protein transport</keyword>
<evidence type="ECO:0000256" key="1">
    <source>
        <dbReference type="ARBA" id="ARBA00004567"/>
    </source>
</evidence>
<dbReference type="GO" id="GO:0006606">
    <property type="term" value="P:protein import into nucleus"/>
    <property type="evidence" value="ECO:0007669"/>
    <property type="project" value="TreeGrafter"/>
</dbReference>
<dbReference type="InterPro" id="IPR044840">
    <property type="entry name" value="Nup188"/>
</dbReference>
<evidence type="ECO:0000256" key="5">
    <source>
        <dbReference type="ARBA" id="ARBA00023010"/>
    </source>
</evidence>
<dbReference type="InterPro" id="IPR048883">
    <property type="entry name" value="Nup188_N-subdom_III"/>
</dbReference>
<reference evidence="10" key="1">
    <citation type="submission" date="2023-07" db="EMBL/GenBank/DDBJ databases">
        <title>Black Yeasts Isolated from many extreme environments.</title>
        <authorList>
            <person name="Coleine C."/>
            <person name="Stajich J.E."/>
            <person name="Selbmann L."/>
        </authorList>
    </citation>
    <scope>NUCLEOTIDE SEQUENCE</scope>
    <source>
        <strain evidence="10">CCFEE 5485</strain>
    </source>
</reference>
<evidence type="ECO:0000313" key="11">
    <source>
        <dbReference type="Proteomes" id="UP001274830"/>
    </source>
</evidence>
<keyword evidence="7" id="KW-0539">Nucleus</keyword>
<evidence type="ECO:0008006" key="12">
    <source>
        <dbReference type="Google" id="ProtNLM"/>
    </source>
</evidence>
<protein>
    <recommendedName>
        <fullName evidence="12">Nucleoporin</fullName>
    </recommendedName>
</protein>
<dbReference type="GO" id="GO:0006405">
    <property type="term" value="P:RNA export from nucleus"/>
    <property type="evidence" value="ECO:0007669"/>
    <property type="project" value="TreeGrafter"/>
</dbReference>
<dbReference type="PANTHER" id="PTHR31431:SF1">
    <property type="entry name" value="NUCLEOPORIN NUP188"/>
    <property type="match status" value="1"/>
</dbReference>
<feature type="domain" description="Nuclear pore protein Nup188 C-terminal" evidence="8">
    <location>
        <begin position="1491"/>
        <end position="1828"/>
    </location>
</feature>
<organism evidence="10 11">
    <name type="scientific">Recurvomyces mirabilis</name>
    <dbReference type="NCBI Taxonomy" id="574656"/>
    <lineage>
        <taxon>Eukaryota</taxon>
        <taxon>Fungi</taxon>
        <taxon>Dikarya</taxon>
        <taxon>Ascomycota</taxon>
        <taxon>Pezizomycotina</taxon>
        <taxon>Dothideomycetes</taxon>
        <taxon>Dothideomycetidae</taxon>
        <taxon>Mycosphaerellales</taxon>
        <taxon>Teratosphaeriaceae</taxon>
        <taxon>Recurvomyces</taxon>
    </lineage>
</organism>
<dbReference type="EMBL" id="JAUTXT010000025">
    <property type="protein sequence ID" value="KAK3673450.1"/>
    <property type="molecule type" value="Genomic_DNA"/>
</dbReference>
<feature type="domain" description="Nucleoporin Nup188 N-terminal subdomain III" evidence="9">
    <location>
        <begin position="719"/>
        <end position="857"/>
    </location>
</feature>
<evidence type="ECO:0000259" key="8">
    <source>
        <dbReference type="Pfam" id="PF18378"/>
    </source>
</evidence>
<dbReference type="Pfam" id="PF21093">
    <property type="entry name" value="Nup188_N-subdom_III"/>
    <property type="match status" value="2"/>
</dbReference>
<dbReference type="GO" id="GO:0017056">
    <property type="term" value="F:structural constituent of nuclear pore"/>
    <property type="evidence" value="ECO:0007669"/>
    <property type="project" value="InterPro"/>
</dbReference>
<evidence type="ECO:0000256" key="4">
    <source>
        <dbReference type="ARBA" id="ARBA00022927"/>
    </source>
</evidence>
<feature type="domain" description="Nucleoporin Nup188 N-terminal subdomain III" evidence="9">
    <location>
        <begin position="978"/>
        <end position="1155"/>
    </location>
</feature>
<dbReference type="GO" id="GO:0044611">
    <property type="term" value="C:nuclear pore inner ring"/>
    <property type="evidence" value="ECO:0007669"/>
    <property type="project" value="TreeGrafter"/>
</dbReference>